<accession>A0A9W6KYZ4</accession>
<dbReference type="InterPro" id="IPR042099">
    <property type="entry name" value="ANL_N_sf"/>
</dbReference>
<dbReference type="Pfam" id="PF00501">
    <property type="entry name" value="AMP-binding"/>
    <property type="match status" value="1"/>
</dbReference>
<evidence type="ECO:0000259" key="4">
    <source>
        <dbReference type="Pfam" id="PF13193"/>
    </source>
</evidence>
<gene>
    <name evidence="5" type="ORF">GCM10017577_10020</name>
</gene>
<dbReference type="InterPro" id="IPR020845">
    <property type="entry name" value="AMP-binding_CS"/>
</dbReference>
<reference evidence="5" key="2">
    <citation type="submission" date="2023-01" db="EMBL/GenBank/DDBJ databases">
        <authorList>
            <person name="Sun Q."/>
            <person name="Evtushenko L."/>
        </authorList>
    </citation>
    <scope>NUCLEOTIDE SEQUENCE</scope>
    <source>
        <strain evidence="5">VKM Ac-1069</strain>
    </source>
</reference>
<dbReference type="InterPro" id="IPR000873">
    <property type="entry name" value="AMP-dep_synth/lig_dom"/>
</dbReference>
<dbReference type="FunFam" id="3.30.300.30:FF:000008">
    <property type="entry name" value="2,3-dihydroxybenzoate-AMP ligase"/>
    <property type="match status" value="1"/>
</dbReference>
<reference evidence="5" key="1">
    <citation type="journal article" date="2014" name="Int. J. Syst. Evol. Microbiol.">
        <title>Complete genome sequence of Corynebacterium casei LMG S-19264T (=DSM 44701T), isolated from a smear-ripened cheese.</title>
        <authorList>
            <consortium name="US DOE Joint Genome Institute (JGI-PGF)"/>
            <person name="Walter F."/>
            <person name="Albersmeier A."/>
            <person name="Kalinowski J."/>
            <person name="Ruckert C."/>
        </authorList>
    </citation>
    <scope>NUCLEOTIDE SEQUENCE</scope>
    <source>
        <strain evidence="5">VKM Ac-1069</strain>
    </source>
</reference>
<name>A0A9W6KYZ4_9PSEU</name>
<proteinExistence type="inferred from homology"/>
<dbReference type="PANTHER" id="PTHR43201:SF32">
    <property type="entry name" value="2-SUCCINYLBENZOATE--COA LIGASE, CHLOROPLASTIC_PEROXISOMAL"/>
    <property type="match status" value="1"/>
</dbReference>
<comment type="caution">
    <text evidence="5">The sequence shown here is derived from an EMBL/GenBank/DDBJ whole genome shotgun (WGS) entry which is preliminary data.</text>
</comment>
<dbReference type="Gene3D" id="3.30.300.30">
    <property type="match status" value="1"/>
</dbReference>
<feature type="domain" description="AMP-dependent synthetase/ligase" evidence="3">
    <location>
        <begin position="3"/>
        <end position="312"/>
    </location>
</feature>
<organism evidence="5 6">
    <name type="scientific">Pseudonocardia halophobica</name>
    <dbReference type="NCBI Taxonomy" id="29401"/>
    <lineage>
        <taxon>Bacteria</taxon>
        <taxon>Bacillati</taxon>
        <taxon>Actinomycetota</taxon>
        <taxon>Actinomycetes</taxon>
        <taxon>Pseudonocardiales</taxon>
        <taxon>Pseudonocardiaceae</taxon>
        <taxon>Pseudonocardia</taxon>
    </lineage>
</organism>
<comment type="similarity">
    <text evidence="1">Belongs to the ATP-dependent AMP-binding enzyme family.</text>
</comment>
<dbReference type="InterPro" id="IPR025110">
    <property type="entry name" value="AMP-bd_C"/>
</dbReference>
<evidence type="ECO:0000313" key="5">
    <source>
        <dbReference type="EMBL" id="GLL09862.1"/>
    </source>
</evidence>
<dbReference type="Pfam" id="PF13193">
    <property type="entry name" value="AMP-binding_C"/>
    <property type="match status" value="1"/>
</dbReference>
<keyword evidence="2 5" id="KW-0436">Ligase</keyword>
<dbReference type="SUPFAM" id="SSF56801">
    <property type="entry name" value="Acetyl-CoA synthetase-like"/>
    <property type="match status" value="1"/>
</dbReference>
<dbReference type="GO" id="GO:0031956">
    <property type="term" value="F:medium-chain fatty acid-CoA ligase activity"/>
    <property type="evidence" value="ECO:0007669"/>
    <property type="project" value="TreeGrafter"/>
</dbReference>
<evidence type="ECO:0000313" key="6">
    <source>
        <dbReference type="Proteomes" id="UP001143463"/>
    </source>
</evidence>
<dbReference type="Gene3D" id="3.40.50.12780">
    <property type="entry name" value="N-terminal domain of ligase-like"/>
    <property type="match status" value="1"/>
</dbReference>
<dbReference type="GO" id="GO:0006631">
    <property type="term" value="P:fatty acid metabolic process"/>
    <property type="evidence" value="ECO:0007669"/>
    <property type="project" value="TreeGrafter"/>
</dbReference>
<dbReference type="PRINTS" id="PR00154">
    <property type="entry name" value="AMPBINDING"/>
</dbReference>
<dbReference type="RefSeq" id="WP_051737155.1">
    <property type="nucleotide sequence ID" value="NZ_BAAAUZ010000011.1"/>
</dbReference>
<evidence type="ECO:0000259" key="3">
    <source>
        <dbReference type="Pfam" id="PF00501"/>
    </source>
</evidence>
<dbReference type="PANTHER" id="PTHR43201">
    <property type="entry name" value="ACYL-COA SYNTHETASE"/>
    <property type="match status" value="1"/>
</dbReference>
<dbReference type="PROSITE" id="PS00455">
    <property type="entry name" value="AMP_BINDING"/>
    <property type="match status" value="1"/>
</dbReference>
<dbReference type="InterPro" id="IPR045851">
    <property type="entry name" value="AMP-bd_C_sf"/>
</dbReference>
<keyword evidence="6" id="KW-1185">Reference proteome</keyword>
<dbReference type="EMBL" id="BSFQ01000003">
    <property type="protein sequence ID" value="GLL09862.1"/>
    <property type="molecule type" value="Genomic_DNA"/>
</dbReference>
<evidence type="ECO:0000256" key="2">
    <source>
        <dbReference type="ARBA" id="ARBA00022598"/>
    </source>
</evidence>
<protein>
    <submittedName>
        <fullName evidence="5">Long-chain-fatty-acid--CoA ligase</fullName>
    </submittedName>
</protein>
<dbReference type="InterPro" id="IPR020459">
    <property type="entry name" value="AMP-binding"/>
</dbReference>
<sequence>MVPGERVLTLLQNGIGTVETYFATLKAGGIVVPVNTRLAADEIAYMIADSDPRLVVVDPTLAEEAREGARLAGSEAPLLTVDELRAEVSDDLGDPRSEESDTAFLMYTSGTTGRPKGAMITHRGLVVHTFNLVATFGMTEPTERVLSGMPLFHIGGVDILLYPLMGCGGTIMLDSTNFSAEDVVGIIERERVTACFFVPTQADELCDVPDAARRAASLRRICWGASNAPASVVQKLLRTFPEISVFASFGQTEMSAATCVLDVRTAMDRLGSVGRPLINVEARIVDEDMEDVGVGQVGEIVYNGPTVMKGFWRKPAETAAAFAGGWFHSGDLCRRDEQGYVYVVDRKKDMIISGGENIYCAEVEAAIATHPKVRDVAVIGVPHERWVETPLAVVTVMDPSDPPTLTEIVDHTRARLARFKAPTQLEVVEDLPRNAMGKVQKFALRKDRSAGGATS</sequence>
<evidence type="ECO:0000256" key="1">
    <source>
        <dbReference type="ARBA" id="ARBA00006432"/>
    </source>
</evidence>
<dbReference type="AlphaFoldDB" id="A0A9W6KYZ4"/>
<feature type="domain" description="AMP-binding enzyme C-terminal" evidence="4">
    <location>
        <begin position="362"/>
        <end position="438"/>
    </location>
</feature>
<dbReference type="Proteomes" id="UP001143463">
    <property type="component" value="Unassembled WGS sequence"/>
</dbReference>